<evidence type="ECO:0000256" key="8">
    <source>
        <dbReference type="ARBA" id="ARBA00023069"/>
    </source>
</evidence>
<evidence type="ECO:0000256" key="6">
    <source>
        <dbReference type="ARBA" id="ARBA00022846"/>
    </source>
</evidence>
<name>A0ABQ8F0E5_9FUNG</name>
<feature type="coiled-coil region" evidence="14">
    <location>
        <begin position="110"/>
        <end position="144"/>
    </location>
</feature>
<keyword evidence="6" id="KW-0282">Flagellum</keyword>
<keyword evidence="8" id="KW-0969">Cilium</keyword>
<keyword evidence="7 14" id="KW-0175">Coiled coil</keyword>
<feature type="region of interest" description="Disordered" evidence="15">
    <location>
        <begin position="1"/>
        <end position="29"/>
    </location>
</feature>
<dbReference type="InterPro" id="IPR043597">
    <property type="entry name" value="TPH_dom"/>
</dbReference>
<evidence type="ECO:0000256" key="11">
    <source>
        <dbReference type="ARBA" id="ARBA00023254"/>
    </source>
</evidence>
<proteinExistence type="inferred from homology"/>
<feature type="coiled-coil region" evidence="14">
    <location>
        <begin position="302"/>
        <end position="408"/>
    </location>
</feature>
<feature type="coiled-coil region" evidence="14">
    <location>
        <begin position="191"/>
        <end position="271"/>
    </location>
</feature>
<evidence type="ECO:0000259" key="16">
    <source>
        <dbReference type="Pfam" id="PF13868"/>
    </source>
</evidence>
<evidence type="ECO:0000256" key="7">
    <source>
        <dbReference type="ARBA" id="ARBA00023054"/>
    </source>
</evidence>
<feature type="compositionally biased region" description="Basic and acidic residues" evidence="15">
    <location>
        <begin position="15"/>
        <end position="29"/>
    </location>
</feature>
<evidence type="ECO:0000313" key="17">
    <source>
        <dbReference type="EMBL" id="KAH6589920.1"/>
    </source>
</evidence>
<evidence type="ECO:0000256" key="1">
    <source>
        <dbReference type="ARBA" id="ARBA00004123"/>
    </source>
</evidence>
<dbReference type="PANTHER" id="PTHR19265">
    <property type="entry name" value="MEIOSIS-SPECIFIC NUCLEAR STRUCTURAL PROTEIN 1"/>
    <property type="match status" value="1"/>
</dbReference>
<keyword evidence="9" id="KW-0206">Cytoskeleton</keyword>
<dbReference type="InterPro" id="IPR026504">
    <property type="entry name" value="MNS1"/>
</dbReference>
<comment type="function">
    <text evidence="13">Microtubule inner protein (MIP) part of the dynein-decorated doublet microtubules (DMTs) in cilia axoneme, which is required for motile cilia beating. May play a role in the control of meiotic division and germ cell differentiation through regulation of pairing and recombination during meiosis. Required for sperm flagella assembly. May play a role in the assembly and function of the outer dynein arm-docking complex (ODA-DC). ODA-DC mediates outer dynein arms (ODA) binding onto the axonemal doublet microtubules.</text>
</comment>
<keyword evidence="12" id="KW-0966">Cell projection</keyword>
<evidence type="ECO:0000256" key="2">
    <source>
        <dbReference type="ARBA" id="ARBA00004611"/>
    </source>
</evidence>
<evidence type="ECO:0000256" key="12">
    <source>
        <dbReference type="ARBA" id="ARBA00023273"/>
    </source>
</evidence>
<dbReference type="PANTHER" id="PTHR19265:SF0">
    <property type="entry name" value="MEIOSIS-SPECIFIC NUCLEAR STRUCTURAL PROTEIN 1"/>
    <property type="match status" value="1"/>
</dbReference>
<keyword evidence="11" id="KW-0469">Meiosis</keyword>
<evidence type="ECO:0000256" key="4">
    <source>
        <dbReference type="ARBA" id="ARBA00014813"/>
    </source>
</evidence>
<evidence type="ECO:0000256" key="10">
    <source>
        <dbReference type="ARBA" id="ARBA00023242"/>
    </source>
</evidence>
<comment type="similarity">
    <text evidence="3">Belongs to the MNS1 family.</text>
</comment>
<feature type="domain" description="Trichohyalin-plectin-homology" evidence="16">
    <location>
        <begin position="117"/>
        <end position="468"/>
    </location>
</feature>
<dbReference type="Proteomes" id="UP001648503">
    <property type="component" value="Unassembled WGS sequence"/>
</dbReference>
<evidence type="ECO:0000256" key="3">
    <source>
        <dbReference type="ARBA" id="ARBA00009158"/>
    </source>
</evidence>
<evidence type="ECO:0000313" key="18">
    <source>
        <dbReference type="Proteomes" id="UP001648503"/>
    </source>
</evidence>
<organism evidence="17 18">
    <name type="scientific">Batrachochytrium salamandrivorans</name>
    <dbReference type="NCBI Taxonomy" id="1357716"/>
    <lineage>
        <taxon>Eukaryota</taxon>
        <taxon>Fungi</taxon>
        <taxon>Fungi incertae sedis</taxon>
        <taxon>Chytridiomycota</taxon>
        <taxon>Chytridiomycota incertae sedis</taxon>
        <taxon>Chytridiomycetes</taxon>
        <taxon>Rhizophydiales</taxon>
        <taxon>Rhizophydiales incertae sedis</taxon>
        <taxon>Batrachochytrium</taxon>
    </lineage>
</organism>
<evidence type="ECO:0000256" key="13">
    <source>
        <dbReference type="ARBA" id="ARBA00046114"/>
    </source>
</evidence>
<keyword evidence="10" id="KW-0539">Nucleus</keyword>
<reference evidence="17 18" key="1">
    <citation type="submission" date="2021-02" db="EMBL/GenBank/DDBJ databases">
        <title>Variation within the Batrachochytrium salamandrivorans European outbreak.</title>
        <authorList>
            <person name="Kelly M."/>
            <person name="Pasmans F."/>
            <person name="Shea T.P."/>
            <person name="Munoz J.F."/>
            <person name="Carranza S."/>
            <person name="Cuomo C.A."/>
            <person name="Martel A."/>
        </authorList>
    </citation>
    <scope>NUCLEOTIDE SEQUENCE [LARGE SCALE GENOMIC DNA]</scope>
    <source>
        <strain evidence="17 18">AMFP18/2</strain>
    </source>
</reference>
<dbReference type="Pfam" id="PF13868">
    <property type="entry name" value="TPH"/>
    <property type="match status" value="1"/>
</dbReference>
<sequence length="493" mass="60096">MISNSVNNAAVLRRVTQERREQESRRKENVREDIVKHLQKDTLVKTTVGSDSRVEQARLLRAQRLHEQEQQTYNLLIEDDRRRIEKETNMRLEDELVSEMERIQHEQVREQKMRQSIRESSIELRELEKKLNHAYMNKERTLQLKEKELLSKQAKIQEDRLIAEINVQTCKANEEESNRQKIIQKKNVEYHQALQDQLAEAEAKRIHEYQQFLKEKDIVDKIVKRIVEENERDAQRRLEKKSETKAFIEDFMKEREHWRQLEQDRQNLENRRIQEYVQLQLQRENSLESKKRSMEAGRSAIYDKLAAEMQFKEKMKLELEELRIDLAQEEQEAAARRKDQEILQQRIRKRLELIDAYQLQVKDKKQRIEEERNDEEMFRKKMMHKFAEDDKLDQINQHKRRMKQIEHKRSVDALIEERRRIAQEDASKHYLEAQKEIEIENYRQTVIEQERQRLLREHASKLVGFLPKGVLRDEKDLELFDEEFRRRFEKLSA</sequence>
<gene>
    <name evidence="17" type="ORF">BASA50_009623</name>
</gene>
<evidence type="ECO:0000256" key="15">
    <source>
        <dbReference type="SAM" id="MobiDB-lite"/>
    </source>
</evidence>
<comment type="subcellular location">
    <subcellularLocation>
        <location evidence="2">Cytoplasm</location>
        <location evidence="2">Cytoskeleton</location>
        <location evidence="2">Flagellum axoneme</location>
    </subcellularLocation>
    <subcellularLocation>
        <location evidence="1">Nucleus</location>
    </subcellularLocation>
</comment>
<dbReference type="EMBL" id="JAFCIX010000438">
    <property type="protein sequence ID" value="KAH6589920.1"/>
    <property type="molecule type" value="Genomic_DNA"/>
</dbReference>
<protein>
    <recommendedName>
        <fullName evidence="4">Meiosis-specific nuclear structural protein 1</fullName>
    </recommendedName>
</protein>
<evidence type="ECO:0000256" key="14">
    <source>
        <dbReference type="SAM" id="Coils"/>
    </source>
</evidence>
<evidence type="ECO:0000256" key="9">
    <source>
        <dbReference type="ARBA" id="ARBA00023212"/>
    </source>
</evidence>
<keyword evidence="18" id="KW-1185">Reference proteome</keyword>
<comment type="caution">
    <text evidence="17">The sequence shown here is derived from an EMBL/GenBank/DDBJ whole genome shotgun (WGS) entry which is preliminary data.</text>
</comment>
<keyword evidence="5" id="KW-0963">Cytoplasm</keyword>
<evidence type="ECO:0000256" key="5">
    <source>
        <dbReference type="ARBA" id="ARBA00022490"/>
    </source>
</evidence>
<accession>A0ABQ8F0E5</accession>